<keyword evidence="2 4" id="KW-0863">Zinc-finger</keyword>
<protein>
    <recommendedName>
        <fullName evidence="6">RING-type domain-containing protein</fullName>
    </recommendedName>
</protein>
<evidence type="ECO:0000256" key="5">
    <source>
        <dbReference type="SAM" id="MobiDB-lite"/>
    </source>
</evidence>
<evidence type="ECO:0000256" key="3">
    <source>
        <dbReference type="ARBA" id="ARBA00022833"/>
    </source>
</evidence>
<dbReference type="PANTHER" id="PTHR22696:SF1">
    <property type="entry name" value="E3 UBIQUITIN-PROTEIN LIGASE RNF26"/>
    <property type="match status" value="1"/>
</dbReference>
<evidence type="ECO:0000313" key="7">
    <source>
        <dbReference type="EMBL" id="CAF1563485.1"/>
    </source>
</evidence>
<dbReference type="GO" id="GO:0006511">
    <property type="term" value="P:ubiquitin-dependent protein catabolic process"/>
    <property type="evidence" value="ECO:0007669"/>
    <property type="project" value="TreeGrafter"/>
</dbReference>
<evidence type="ECO:0000313" key="9">
    <source>
        <dbReference type="Proteomes" id="UP000677228"/>
    </source>
</evidence>
<dbReference type="Pfam" id="PF13920">
    <property type="entry name" value="zf-C3HC4_3"/>
    <property type="match status" value="1"/>
</dbReference>
<feature type="compositionally biased region" description="Polar residues" evidence="5">
    <location>
        <begin position="159"/>
        <end position="181"/>
    </location>
</feature>
<dbReference type="Gene3D" id="1.10.533.10">
    <property type="entry name" value="Death Domain, Fas"/>
    <property type="match status" value="1"/>
</dbReference>
<evidence type="ECO:0000256" key="1">
    <source>
        <dbReference type="ARBA" id="ARBA00022723"/>
    </source>
</evidence>
<comment type="caution">
    <text evidence="7">The sequence shown here is derived from an EMBL/GenBank/DDBJ whole genome shotgun (WGS) entry which is preliminary data.</text>
</comment>
<dbReference type="GO" id="GO:0008270">
    <property type="term" value="F:zinc ion binding"/>
    <property type="evidence" value="ECO:0007669"/>
    <property type="project" value="UniProtKB-KW"/>
</dbReference>
<evidence type="ECO:0000256" key="2">
    <source>
        <dbReference type="ARBA" id="ARBA00022771"/>
    </source>
</evidence>
<dbReference type="Gene3D" id="1.10.1170.10">
    <property type="entry name" value="Inhibitor Of Apoptosis Protein (2mihbC-IAP-1), Chain A"/>
    <property type="match status" value="1"/>
</dbReference>
<evidence type="ECO:0000256" key="4">
    <source>
        <dbReference type="PROSITE-ProRule" id="PRU00175"/>
    </source>
</evidence>
<dbReference type="Proteomes" id="UP000682733">
    <property type="component" value="Unassembled WGS sequence"/>
</dbReference>
<dbReference type="InterPro" id="IPR011029">
    <property type="entry name" value="DEATH-like_dom_sf"/>
</dbReference>
<dbReference type="AlphaFoldDB" id="A0A8S2FU88"/>
<dbReference type="EMBL" id="CAJNOK010042373">
    <property type="protein sequence ID" value="CAF1563485.1"/>
    <property type="molecule type" value="Genomic_DNA"/>
</dbReference>
<keyword evidence="1" id="KW-0479">Metal-binding</keyword>
<feature type="region of interest" description="Disordered" evidence="5">
    <location>
        <begin position="125"/>
        <end position="200"/>
    </location>
</feature>
<sequence>MIEHARWFPHCAYARQLCGDNLYQKIQESKRAAQERLKANGHQTKTFSIPNINENSNSSNLTTSANAAVANRGQLQILDESTLSRSVAARLDLPISQNLLNKNFKLSIIKRCYEDQLRLKVQEQAKKERTEQNTGPVSSNALSSPSTTLSSSTGDADMTSLTNESCTPDASTSSVESNADSVKTIDKKRKGKENAKASSPVGNPCVLCLESEKRLACIPCGHLSTCVPCGHSLRTCPICRREIEAFVRVYI</sequence>
<dbReference type="Proteomes" id="UP000677228">
    <property type="component" value="Unassembled WGS sequence"/>
</dbReference>
<dbReference type="GO" id="GO:0061630">
    <property type="term" value="F:ubiquitin protein ligase activity"/>
    <property type="evidence" value="ECO:0007669"/>
    <property type="project" value="TreeGrafter"/>
</dbReference>
<feature type="compositionally biased region" description="Low complexity" evidence="5">
    <location>
        <begin position="138"/>
        <end position="153"/>
    </location>
</feature>
<gene>
    <name evidence="7" type="ORF">OVA965_LOCUS39937</name>
    <name evidence="8" type="ORF">TMI583_LOCUS41322</name>
</gene>
<dbReference type="GO" id="GO:0016567">
    <property type="term" value="P:protein ubiquitination"/>
    <property type="evidence" value="ECO:0007669"/>
    <property type="project" value="TreeGrafter"/>
</dbReference>
<feature type="domain" description="RING-type" evidence="6">
    <location>
        <begin position="205"/>
        <end position="240"/>
    </location>
</feature>
<proteinExistence type="predicted"/>
<evidence type="ECO:0000259" key="6">
    <source>
        <dbReference type="PROSITE" id="PS50089"/>
    </source>
</evidence>
<evidence type="ECO:0000313" key="8">
    <source>
        <dbReference type="EMBL" id="CAF4356010.1"/>
    </source>
</evidence>
<dbReference type="EMBL" id="CAJOBA010065055">
    <property type="protein sequence ID" value="CAF4356010.1"/>
    <property type="molecule type" value="Genomic_DNA"/>
</dbReference>
<dbReference type="SUPFAM" id="SSF57850">
    <property type="entry name" value="RING/U-box"/>
    <property type="match status" value="1"/>
</dbReference>
<accession>A0A8S2FU88</accession>
<organism evidence="7 9">
    <name type="scientific">Didymodactylos carnosus</name>
    <dbReference type="NCBI Taxonomy" id="1234261"/>
    <lineage>
        <taxon>Eukaryota</taxon>
        <taxon>Metazoa</taxon>
        <taxon>Spiralia</taxon>
        <taxon>Gnathifera</taxon>
        <taxon>Rotifera</taxon>
        <taxon>Eurotatoria</taxon>
        <taxon>Bdelloidea</taxon>
        <taxon>Philodinida</taxon>
        <taxon>Philodinidae</taxon>
        <taxon>Didymodactylos</taxon>
    </lineage>
</organism>
<dbReference type="InterPro" id="IPR001841">
    <property type="entry name" value="Znf_RING"/>
</dbReference>
<dbReference type="PROSITE" id="PS50089">
    <property type="entry name" value="ZF_RING_2"/>
    <property type="match status" value="1"/>
</dbReference>
<dbReference type="PANTHER" id="PTHR22696">
    <property type="entry name" value="E3 UBIQUITIN-PROTEIN LIGASE RNF26"/>
    <property type="match status" value="1"/>
</dbReference>
<reference evidence="7" key="1">
    <citation type="submission" date="2021-02" db="EMBL/GenBank/DDBJ databases">
        <authorList>
            <person name="Nowell W R."/>
        </authorList>
    </citation>
    <scope>NUCLEOTIDE SEQUENCE</scope>
</reference>
<keyword evidence="3" id="KW-0862">Zinc</keyword>
<name>A0A8S2FU88_9BILA</name>
<dbReference type="FunFam" id="1.10.1170.10:FF:000002">
    <property type="entry name" value="Baculoviral IAP repeat containing 7"/>
    <property type="match status" value="1"/>
</dbReference>